<accession>A0AAN4ZFJ8</accession>
<reference evidence="2" key="1">
    <citation type="submission" date="2022-10" db="EMBL/GenBank/DDBJ databases">
        <title>Genome assembly of Pristionchus species.</title>
        <authorList>
            <person name="Yoshida K."/>
            <person name="Sommer R.J."/>
        </authorList>
    </citation>
    <scope>NUCLEOTIDE SEQUENCE [LARGE SCALE GENOMIC DNA]</scope>
    <source>
        <strain evidence="2">RS5460</strain>
    </source>
</reference>
<gene>
    <name evidence="1" type="ORF">PMAYCL1PPCAC_08396</name>
</gene>
<name>A0AAN4ZFJ8_9BILA</name>
<comment type="caution">
    <text evidence="1">The sequence shown here is derived from an EMBL/GenBank/DDBJ whole genome shotgun (WGS) entry which is preliminary data.</text>
</comment>
<organism evidence="1 2">
    <name type="scientific">Pristionchus mayeri</name>
    <dbReference type="NCBI Taxonomy" id="1317129"/>
    <lineage>
        <taxon>Eukaryota</taxon>
        <taxon>Metazoa</taxon>
        <taxon>Ecdysozoa</taxon>
        <taxon>Nematoda</taxon>
        <taxon>Chromadorea</taxon>
        <taxon>Rhabditida</taxon>
        <taxon>Rhabditina</taxon>
        <taxon>Diplogasteromorpha</taxon>
        <taxon>Diplogasteroidea</taxon>
        <taxon>Neodiplogasteridae</taxon>
        <taxon>Pristionchus</taxon>
    </lineage>
</organism>
<feature type="non-terminal residue" evidence="1">
    <location>
        <position position="1"/>
    </location>
</feature>
<dbReference type="AlphaFoldDB" id="A0AAN4ZFJ8"/>
<dbReference type="Proteomes" id="UP001328107">
    <property type="component" value="Unassembled WGS sequence"/>
</dbReference>
<protein>
    <submittedName>
        <fullName evidence="1">Uncharacterized protein</fullName>
    </submittedName>
</protein>
<proteinExistence type="predicted"/>
<evidence type="ECO:0000313" key="2">
    <source>
        <dbReference type="Proteomes" id="UP001328107"/>
    </source>
</evidence>
<sequence>RIQMTPQCILCKMYPKTPRGYTEHLERHHKTTLLESGIYLACSCGVKYMSESHTKRHYKKCYGHEFTLHKLDEDDMD</sequence>
<dbReference type="EMBL" id="BTRK01000002">
    <property type="protein sequence ID" value="GMR38201.1"/>
    <property type="molecule type" value="Genomic_DNA"/>
</dbReference>
<evidence type="ECO:0000313" key="1">
    <source>
        <dbReference type="EMBL" id="GMR38201.1"/>
    </source>
</evidence>
<keyword evidence="2" id="KW-1185">Reference proteome</keyword>